<keyword evidence="3 6" id="KW-0067">ATP-binding</keyword>
<dbReference type="Gene3D" id="3.40.50.300">
    <property type="entry name" value="P-loop containing nucleotide triphosphate hydrolases"/>
    <property type="match status" value="3"/>
</dbReference>
<dbReference type="InterPro" id="IPR027417">
    <property type="entry name" value="P-loop_NTPase"/>
</dbReference>
<sequence>MIRSPATLVKAENLDVYTPRGRQLFQGLNVEFSHDQVAMIGRNGVGKTTLLKILAGEIVRSEIVLHTVPYLVPQDLGATSETIHLARKMLSGGELADAGLSPDVLLQDACSPGEQRKLHLLAARKARPELLILDEPTSDLDEHGIDWLRGWLSEWSQGLLLVSHNRLLLRQFQHFFLIAESGCRHLSGGFKVVENCLETEGLRKQRQYVSDLNALIRKEEKNERVNNRHDRKKNRGRLNELGRCPSKAKLNEKRSYAQVKQGRRKKLWRKRISTSREWAKATRRALDVQLDLRLLAPQQPMGTPTEIVEADRVLAVIDGREIFSHVSMCVRRTDRMVVSGRNGAGKTTLLTMLSGQRQADQGRVSGDFSRIGMIEQGATNWKSDGGLIANLQAVCDARLDDVAEILVGHRFPLGLAQRPLKSLSPGERVRAALICLYHRSPAIELLVLDEPTVGLDFVGLAALRDALKGWPGAMVVVSHDRDFVDSIGVRCEIRLD</sequence>
<dbReference type="RefSeq" id="WP_146600839.1">
    <property type="nucleotide sequence ID" value="NZ_SJPY01000005.1"/>
</dbReference>
<dbReference type="PANTHER" id="PTHR19211">
    <property type="entry name" value="ATP-BINDING TRANSPORT PROTEIN-RELATED"/>
    <property type="match status" value="1"/>
</dbReference>
<feature type="domain" description="ABC transporter" evidence="5">
    <location>
        <begin position="9"/>
        <end position="206"/>
    </location>
</feature>
<name>A0A5C6DU41_9BACT</name>
<evidence type="ECO:0000259" key="5">
    <source>
        <dbReference type="PROSITE" id="PS50893"/>
    </source>
</evidence>
<dbReference type="GO" id="GO:0005524">
    <property type="term" value="F:ATP binding"/>
    <property type="evidence" value="ECO:0007669"/>
    <property type="project" value="UniProtKB-KW"/>
</dbReference>
<evidence type="ECO:0000256" key="1">
    <source>
        <dbReference type="ARBA" id="ARBA00022737"/>
    </source>
</evidence>
<organism evidence="6 7">
    <name type="scientific">Novipirellula aureliae</name>
    <dbReference type="NCBI Taxonomy" id="2527966"/>
    <lineage>
        <taxon>Bacteria</taxon>
        <taxon>Pseudomonadati</taxon>
        <taxon>Planctomycetota</taxon>
        <taxon>Planctomycetia</taxon>
        <taxon>Pirellulales</taxon>
        <taxon>Pirellulaceae</taxon>
        <taxon>Novipirellula</taxon>
    </lineage>
</organism>
<dbReference type="SMART" id="SM00382">
    <property type="entry name" value="AAA"/>
    <property type="match status" value="2"/>
</dbReference>
<dbReference type="PANTHER" id="PTHR19211:SF14">
    <property type="entry name" value="ATP-BINDING CASSETTE SUB-FAMILY F MEMBER 1"/>
    <property type="match status" value="1"/>
</dbReference>
<keyword evidence="1" id="KW-0677">Repeat</keyword>
<dbReference type="InterPro" id="IPR050611">
    <property type="entry name" value="ABCF"/>
</dbReference>
<evidence type="ECO:0000313" key="7">
    <source>
        <dbReference type="Proteomes" id="UP000315471"/>
    </source>
</evidence>
<keyword evidence="2" id="KW-0547">Nucleotide-binding</keyword>
<feature type="region of interest" description="Disordered" evidence="4">
    <location>
        <begin position="222"/>
        <end position="241"/>
    </location>
</feature>
<accession>A0A5C6DU41</accession>
<dbReference type="GO" id="GO:0016887">
    <property type="term" value="F:ATP hydrolysis activity"/>
    <property type="evidence" value="ECO:0007669"/>
    <property type="project" value="InterPro"/>
</dbReference>
<dbReference type="PROSITE" id="PS50893">
    <property type="entry name" value="ABC_TRANSPORTER_2"/>
    <property type="match status" value="1"/>
</dbReference>
<dbReference type="InterPro" id="IPR003439">
    <property type="entry name" value="ABC_transporter-like_ATP-bd"/>
</dbReference>
<dbReference type="InterPro" id="IPR003593">
    <property type="entry name" value="AAA+_ATPase"/>
</dbReference>
<dbReference type="Pfam" id="PF00005">
    <property type="entry name" value="ABC_tran"/>
    <property type="match status" value="1"/>
</dbReference>
<evidence type="ECO:0000256" key="2">
    <source>
        <dbReference type="ARBA" id="ARBA00022741"/>
    </source>
</evidence>
<reference evidence="6 7" key="1">
    <citation type="submission" date="2019-02" db="EMBL/GenBank/DDBJ databases">
        <title>Deep-cultivation of Planctomycetes and their phenomic and genomic characterization uncovers novel biology.</title>
        <authorList>
            <person name="Wiegand S."/>
            <person name="Jogler M."/>
            <person name="Boedeker C."/>
            <person name="Pinto D."/>
            <person name="Vollmers J."/>
            <person name="Rivas-Marin E."/>
            <person name="Kohn T."/>
            <person name="Peeters S.H."/>
            <person name="Heuer A."/>
            <person name="Rast P."/>
            <person name="Oberbeckmann S."/>
            <person name="Bunk B."/>
            <person name="Jeske O."/>
            <person name="Meyerdierks A."/>
            <person name="Storesund J.E."/>
            <person name="Kallscheuer N."/>
            <person name="Luecker S."/>
            <person name="Lage O.M."/>
            <person name="Pohl T."/>
            <person name="Merkel B.J."/>
            <person name="Hornburger P."/>
            <person name="Mueller R.-W."/>
            <person name="Bruemmer F."/>
            <person name="Labrenz M."/>
            <person name="Spormann A.M."/>
            <person name="Op Den Camp H."/>
            <person name="Overmann J."/>
            <person name="Amann R."/>
            <person name="Jetten M.S.M."/>
            <person name="Mascher T."/>
            <person name="Medema M.H."/>
            <person name="Devos D.P."/>
            <person name="Kaster A.-K."/>
            <person name="Ovreas L."/>
            <person name="Rohde M."/>
            <person name="Galperin M.Y."/>
            <person name="Jogler C."/>
        </authorList>
    </citation>
    <scope>NUCLEOTIDE SEQUENCE [LARGE SCALE GENOMIC DNA]</scope>
    <source>
        <strain evidence="6 7">Q31b</strain>
    </source>
</reference>
<proteinExistence type="predicted"/>
<comment type="caution">
    <text evidence="6">The sequence shown here is derived from an EMBL/GenBank/DDBJ whole genome shotgun (WGS) entry which is preliminary data.</text>
</comment>
<gene>
    <name evidence="6" type="primary">uup_2</name>
    <name evidence="6" type="ORF">Q31b_35930</name>
</gene>
<protein>
    <submittedName>
        <fullName evidence="6">ABC transporter ATP-binding protein uup</fullName>
    </submittedName>
</protein>
<dbReference type="SUPFAM" id="SSF52540">
    <property type="entry name" value="P-loop containing nucleoside triphosphate hydrolases"/>
    <property type="match status" value="2"/>
</dbReference>
<evidence type="ECO:0000313" key="6">
    <source>
        <dbReference type="EMBL" id="TWU40248.1"/>
    </source>
</evidence>
<dbReference type="Proteomes" id="UP000315471">
    <property type="component" value="Unassembled WGS sequence"/>
</dbReference>
<dbReference type="EMBL" id="SJPY01000005">
    <property type="protein sequence ID" value="TWU40248.1"/>
    <property type="molecule type" value="Genomic_DNA"/>
</dbReference>
<keyword evidence="7" id="KW-1185">Reference proteome</keyword>
<dbReference type="AlphaFoldDB" id="A0A5C6DU41"/>
<evidence type="ECO:0000256" key="4">
    <source>
        <dbReference type="SAM" id="MobiDB-lite"/>
    </source>
</evidence>
<evidence type="ECO:0000256" key="3">
    <source>
        <dbReference type="ARBA" id="ARBA00022840"/>
    </source>
</evidence>
<dbReference type="OrthoDB" id="9808609at2"/>